<dbReference type="PANTHER" id="PTHR11815:SF1">
    <property type="entry name" value="SUCCINATE--COA LIGASE [ADP-FORMING] SUBUNIT BETA, MITOCHONDRIAL"/>
    <property type="match status" value="1"/>
</dbReference>
<dbReference type="GO" id="GO:0005739">
    <property type="term" value="C:mitochondrion"/>
    <property type="evidence" value="ECO:0007669"/>
    <property type="project" value="TreeGrafter"/>
</dbReference>
<dbReference type="Gene3D" id="3.30.470.20">
    <property type="entry name" value="ATP-grasp fold, B domain"/>
    <property type="match status" value="1"/>
</dbReference>
<evidence type="ECO:0000313" key="3">
    <source>
        <dbReference type="EnsemblMetazoa" id="BGLB005961-PB"/>
    </source>
</evidence>
<protein>
    <recommendedName>
        <fullName evidence="5">ATP-grasp fold succinyl-CoA synthetase-type domain-containing protein</fullName>
    </recommendedName>
</protein>
<evidence type="ECO:0000256" key="1">
    <source>
        <dbReference type="ARBA" id="ARBA00022532"/>
    </source>
</evidence>
<keyword evidence="1" id="KW-0816">Tricarboxylic acid cycle</keyword>
<keyword evidence="2" id="KW-0547">Nucleotide-binding</keyword>
<name>A0A2C9JPR0_BIOGL</name>
<sequence length="281" mass="32062">MQVLSAANNTTLQNVWSGQSQQKRNLSIHEHMSMELLRDAGIAVPRFRVATNSEEIYKDAKEIAELTGTPDVVVKAPSLPVCFVKSFIRVGHVIVYDSVKSLLVEGYVDDKMSNGPKHRITHEYTNFTPPLSPLSHVPFPRPPARTCRICNKVMVVERLYLRREFYFAITLERTYGVSFELQLSDFDCDPFQAADYIMKMYNDIFIKYDASMLEINPMVEDNSGQVYCMDAKINFDDNAAFRQKSIFALRDWSQENERDCRAAQSDLNYIALDGNIGCLGQ</sequence>
<dbReference type="EnsemblMetazoa" id="BGLB005961-RB">
    <property type="protein sequence ID" value="BGLB005961-PB"/>
    <property type="gene ID" value="BGLB005961"/>
</dbReference>
<proteinExistence type="predicted"/>
<dbReference type="GO" id="GO:0004775">
    <property type="term" value="F:succinate-CoA ligase (ADP-forming) activity"/>
    <property type="evidence" value="ECO:0007669"/>
    <property type="project" value="TreeGrafter"/>
</dbReference>
<evidence type="ECO:0008006" key="5">
    <source>
        <dbReference type="Google" id="ProtNLM"/>
    </source>
</evidence>
<dbReference type="AlphaFoldDB" id="A0A2C9JPR0"/>
<keyword evidence="2" id="KW-0067">ATP-binding</keyword>
<dbReference type="GO" id="GO:0006099">
    <property type="term" value="P:tricarboxylic acid cycle"/>
    <property type="evidence" value="ECO:0007669"/>
    <property type="project" value="UniProtKB-KW"/>
</dbReference>
<organism evidence="3 4">
    <name type="scientific">Biomphalaria glabrata</name>
    <name type="common">Bloodfluke planorb</name>
    <name type="synonym">Freshwater snail</name>
    <dbReference type="NCBI Taxonomy" id="6526"/>
    <lineage>
        <taxon>Eukaryota</taxon>
        <taxon>Metazoa</taxon>
        <taxon>Spiralia</taxon>
        <taxon>Lophotrochozoa</taxon>
        <taxon>Mollusca</taxon>
        <taxon>Gastropoda</taxon>
        <taxon>Heterobranchia</taxon>
        <taxon>Euthyneura</taxon>
        <taxon>Panpulmonata</taxon>
        <taxon>Hygrophila</taxon>
        <taxon>Lymnaeoidea</taxon>
        <taxon>Planorbidae</taxon>
        <taxon>Biomphalaria</taxon>
    </lineage>
</organism>
<evidence type="ECO:0000313" key="4">
    <source>
        <dbReference type="Proteomes" id="UP000076420"/>
    </source>
</evidence>
<accession>A0A2C9JPR0</accession>
<reference evidence="3" key="1">
    <citation type="submission" date="2020-05" db="UniProtKB">
        <authorList>
            <consortium name="EnsemblMetazoa"/>
        </authorList>
    </citation>
    <scope>IDENTIFICATION</scope>
    <source>
        <strain evidence="3">BB02</strain>
    </source>
</reference>
<dbReference type="PANTHER" id="PTHR11815">
    <property type="entry name" value="SUCCINYL-COA SYNTHETASE BETA CHAIN"/>
    <property type="match status" value="1"/>
</dbReference>
<dbReference type="GO" id="GO:0005524">
    <property type="term" value="F:ATP binding"/>
    <property type="evidence" value="ECO:0007669"/>
    <property type="project" value="UniProtKB-KW"/>
</dbReference>
<gene>
    <name evidence="3" type="primary">106062735</name>
</gene>
<dbReference type="VEuPathDB" id="VectorBase:BGLAX_041159"/>
<dbReference type="VEuPathDB" id="VectorBase:BGLB005961"/>
<dbReference type="GO" id="GO:0006104">
    <property type="term" value="P:succinyl-CoA metabolic process"/>
    <property type="evidence" value="ECO:0007669"/>
    <property type="project" value="TreeGrafter"/>
</dbReference>
<dbReference type="KEGG" id="bgt:106062735"/>
<dbReference type="STRING" id="6526.A0A2C9JPR0"/>
<dbReference type="GO" id="GO:0042709">
    <property type="term" value="C:succinate-CoA ligase complex"/>
    <property type="evidence" value="ECO:0007669"/>
    <property type="project" value="TreeGrafter"/>
</dbReference>
<dbReference type="SUPFAM" id="SSF56059">
    <property type="entry name" value="Glutathione synthetase ATP-binding domain-like"/>
    <property type="match status" value="2"/>
</dbReference>
<evidence type="ECO:0000256" key="2">
    <source>
        <dbReference type="ARBA" id="ARBA00022840"/>
    </source>
</evidence>
<dbReference type="Proteomes" id="UP000076420">
    <property type="component" value="Unassembled WGS sequence"/>
</dbReference>